<reference evidence="1 2" key="1">
    <citation type="journal article" date="2014" name="Genome Biol. Evol.">
        <title>The genome of the myxosporean Thelohanellus kitauei shows adaptations to nutrient acquisition within its fish host.</title>
        <authorList>
            <person name="Yang Y."/>
            <person name="Xiong J."/>
            <person name="Zhou Z."/>
            <person name="Huo F."/>
            <person name="Miao W."/>
            <person name="Ran C."/>
            <person name="Liu Y."/>
            <person name="Zhang J."/>
            <person name="Feng J."/>
            <person name="Wang M."/>
            <person name="Wang M."/>
            <person name="Wang L."/>
            <person name="Yao B."/>
        </authorList>
    </citation>
    <scope>NUCLEOTIDE SEQUENCE [LARGE SCALE GENOMIC DNA]</scope>
    <source>
        <strain evidence="1">Wuqing</strain>
    </source>
</reference>
<evidence type="ECO:0000313" key="1">
    <source>
        <dbReference type="EMBL" id="KII66251.1"/>
    </source>
</evidence>
<name>A0A0C2MGE6_THEKT</name>
<keyword evidence="2" id="KW-1185">Reference proteome</keyword>
<evidence type="ECO:0000313" key="2">
    <source>
        <dbReference type="Proteomes" id="UP000031668"/>
    </source>
</evidence>
<gene>
    <name evidence="1" type="ORF">RF11_14823</name>
</gene>
<proteinExistence type="predicted"/>
<sequence>MAKVLYKTNISLRFTAVESDTKQYLCVYGLQTLPNTAIKPAKWKHYLTIMHLDLLSLPKEYFERNVELYLKQKVLITSLASYVLNKVRPSAAALEKHTTTYEF</sequence>
<protein>
    <submittedName>
        <fullName evidence="1">Uncharacterized protein</fullName>
    </submittedName>
</protein>
<dbReference type="AlphaFoldDB" id="A0A0C2MGE6"/>
<organism evidence="1 2">
    <name type="scientific">Thelohanellus kitauei</name>
    <name type="common">Myxosporean</name>
    <dbReference type="NCBI Taxonomy" id="669202"/>
    <lineage>
        <taxon>Eukaryota</taxon>
        <taxon>Metazoa</taxon>
        <taxon>Cnidaria</taxon>
        <taxon>Myxozoa</taxon>
        <taxon>Myxosporea</taxon>
        <taxon>Bivalvulida</taxon>
        <taxon>Platysporina</taxon>
        <taxon>Myxobolidae</taxon>
        <taxon>Thelohanellus</taxon>
    </lineage>
</organism>
<accession>A0A0C2MGE6</accession>
<dbReference type="Proteomes" id="UP000031668">
    <property type="component" value="Unassembled WGS sequence"/>
</dbReference>
<comment type="caution">
    <text evidence="1">The sequence shown here is derived from an EMBL/GenBank/DDBJ whole genome shotgun (WGS) entry which is preliminary data.</text>
</comment>
<dbReference type="EMBL" id="JWZT01003586">
    <property type="protein sequence ID" value="KII66251.1"/>
    <property type="molecule type" value="Genomic_DNA"/>
</dbReference>